<reference evidence="7" key="1">
    <citation type="submission" date="2021-06" db="EMBL/GenBank/DDBJ databases">
        <authorList>
            <person name="Kallberg Y."/>
            <person name="Tangrot J."/>
            <person name="Rosling A."/>
        </authorList>
    </citation>
    <scope>NUCLEOTIDE SEQUENCE</scope>
    <source>
        <strain evidence="7">CL551</strain>
    </source>
</reference>
<protein>
    <submittedName>
        <fullName evidence="7">13904_t:CDS:1</fullName>
    </submittedName>
</protein>
<comment type="subcellular location">
    <subcellularLocation>
        <location evidence="1">Nucleus</location>
    </subcellularLocation>
</comment>
<sequence>MLPTPNLDHLSSEDYEKVYNPAAVSLLLEDTFLFLDTLEDEVRFIKDDIKPCICLEIGSGTGCISTFLGQILGNGSTHINPHATATTIATGHRNSVLLDAITTDLTSGLLPRLNHAVDVICCNPPYVVTPHEDVHSKNILERSWAGGINGREVIDQILPLVNNLLSKNGVFYLLVINENMPDEICEKMRKEHQFQSEVVKFRLAGREKQYILKFKRCIDN</sequence>
<dbReference type="FunFam" id="3.40.50.150:FF:000077">
    <property type="entry name" value="HemK methyltransferase family member 2"/>
    <property type="match status" value="1"/>
</dbReference>
<comment type="similarity">
    <text evidence="2">Belongs to the eukaryotic/archaeal PrmC-related family.</text>
</comment>
<evidence type="ECO:0000256" key="2">
    <source>
        <dbReference type="ARBA" id="ARBA00006149"/>
    </source>
</evidence>
<proteinExistence type="inferred from homology"/>
<dbReference type="InterPro" id="IPR029063">
    <property type="entry name" value="SAM-dependent_MTases_sf"/>
</dbReference>
<dbReference type="Gene3D" id="3.40.50.150">
    <property type="entry name" value="Vaccinia Virus protein VP39"/>
    <property type="match status" value="1"/>
</dbReference>
<name>A0A9N8ZVB0_9GLOM</name>
<accession>A0A9N8ZVB0</accession>
<keyword evidence="4" id="KW-0808">Transferase</keyword>
<dbReference type="GO" id="GO:0035657">
    <property type="term" value="C:eRF1 methyltransferase complex"/>
    <property type="evidence" value="ECO:0007669"/>
    <property type="project" value="TreeGrafter"/>
</dbReference>
<dbReference type="Proteomes" id="UP000789342">
    <property type="component" value="Unassembled WGS sequence"/>
</dbReference>
<dbReference type="AlphaFoldDB" id="A0A9N8ZVB0"/>
<evidence type="ECO:0000256" key="4">
    <source>
        <dbReference type="ARBA" id="ARBA00022679"/>
    </source>
</evidence>
<evidence type="ECO:0000256" key="1">
    <source>
        <dbReference type="ARBA" id="ARBA00004123"/>
    </source>
</evidence>
<evidence type="ECO:0000256" key="5">
    <source>
        <dbReference type="ARBA" id="ARBA00022691"/>
    </source>
</evidence>
<dbReference type="GO" id="GO:0008276">
    <property type="term" value="F:protein methyltransferase activity"/>
    <property type="evidence" value="ECO:0007669"/>
    <property type="project" value="TreeGrafter"/>
</dbReference>
<evidence type="ECO:0000313" key="8">
    <source>
        <dbReference type="Proteomes" id="UP000789342"/>
    </source>
</evidence>
<dbReference type="EMBL" id="CAJVPV010001832">
    <property type="protein sequence ID" value="CAG8509388.1"/>
    <property type="molecule type" value="Genomic_DNA"/>
</dbReference>
<dbReference type="OrthoDB" id="406152at2759"/>
<dbReference type="GO" id="GO:0008757">
    <property type="term" value="F:S-adenosylmethionine-dependent methyltransferase activity"/>
    <property type="evidence" value="ECO:0007669"/>
    <property type="project" value="TreeGrafter"/>
</dbReference>
<comment type="caution">
    <text evidence="7">The sequence shown here is derived from an EMBL/GenBank/DDBJ whole genome shotgun (WGS) entry which is preliminary data.</text>
</comment>
<dbReference type="GO" id="GO:0032259">
    <property type="term" value="P:methylation"/>
    <property type="evidence" value="ECO:0007669"/>
    <property type="project" value="UniProtKB-KW"/>
</dbReference>
<gene>
    <name evidence="7" type="ORF">AMORRO_LOCUS3648</name>
</gene>
<keyword evidence="3" id="KW-0489">Methyltransferase</keyword>
<evidence type="ECO:0000256" key="3">
    <source>
        <dbReference type="ARBA" id="ARBA00022603"/>
    </source>
</evidence>
<dbReference type="InterPro" id="IPR052190">
    <property type="entry name" value="Euk-Arch_PrmC-MTase"/>
</dbReference>
<keyword evidence="5" id="KW-0949">S-adenosyl-L-methionine</keyword>
<dbReference type="PANTHER" id="PTHR45875:SF1">
    <property type="entry name" value="METHYLTRANSFERASE N6AMT1"/>
    <property type="match status" value="1"/>
</dbReference>
<evidence type="ECO:0000256" key="6">
    <source>
        <dbReference type="ARBA" id="ARBA00023242"/>
    </source>
</evidence>
<dbReference type="PANTHER" id="PTHR45875">
    <property type="entry name" value="METHYLTRANSFERASE N6AMT1"/>
    <property type="match status" value="1"/>
</dbReference>
<evidence type="ECO:0000313" key="7">
    <source>
        <dbReference type="EMBL" id="CAG8509388.1"/>
    </source>
</evidence>
<keyword evidence="8" id="KW-1185">Reference proteome</keyword>
<keyword evidence="6" id="KW-0539">Nucleus</keyword>
<organism evidence="7 8">
    <name type="scientific">Acaulospora morrowiae</name>
    <dbReference type="NCBI Taxonomy" id="94023"/>
    <lineage>
        <taxon>Eukaryota</taxon>
        <taxon>Fungi</taxon>
        <taxon>Fungi incertae sedis</taxon>
        <taxon>Mucoromycota</taxon>
        <taxon>Glomeromycotina</taxon>
        <taxon>Glomeromycetes</taxon>
        <taxon>Diversisporales</taxon>
        <taxon>Acaulosporaceae</taxon>
        <taxon>Acaulospora</taxon>
    </lineage>
</organism>
<dbReference type="SUPFAM" id="SSF53335">
    <property type="entry name" value="S-adenosyl-L-methionine-dependent methyltransferases"/>
    <property type="match status" value="1"/>
</dbReference>
<dbReference type="GO" id="GO:0005634">
    <property type="term" value="C:nucleus"/>
    <property type="evidence" value="ECO:0007669"/>
    <property type="project" value="UniProtKB-SubCell"/>
</dbReference>